<dbReference type="RefSeq" id="XP_046011817.1">
    <property type="nucleotide sequence ID" value="XM_046148252.1"/>
</dbReference>
<gene>
    <name evidence="1" type="ORF">B0I36DRAFT_133537</name>
</gene>
<dbReference type="GeneID" id="70177798"/>
<dbReference type="Proteomes" id="UP000756346">
    <property type="component" value="Unassembled WGS sequence"/>
</dbReference>
<protein>
    <submittedName>
        <fullName evidence="1">Uncharacterized protein</fullName>
    </submittedName>
</protein>
<comment type="caution">
    <text evidence="1">The sequence shown here is derived from an EMBL/GenBank/DDBJ whole genome shotgun (WGS) entry which is preliminary data.</text>
</comment>
<dbReference type="EMBL" id="JAGTJQ010000006">
    <property type="protein sequence ID" value="KAH7029529.1"/>
    <property type="molecule type" value="Genomic_DNA"/>
</dbReference>
<dbReference type="AlphaFoldDB" id="A0A9P9BPQ9"/>
<evidence type="ECO:0000313" key="2">
    <source>
        <dbReference type="Proteomes" id="UP000756346"/>
    </source>
</evidence>
<name>A0A9P9BPQ9_9PEZI</name>
<accession>A0A9P9BPQ9</accession>
<keyword evidence="2" id="KW-1185">Reference proteome</keyword>
<evidence type="ECO:0000313" key="1">
    <source>
        <dbReference type="EMBL" id="KAH7029529.1"/>
    </source>
</evidence>
<organism evidence="1 2">
    <name type="scientific">Microdochium trichocladiopsis</name>
    <dbReference type="NCBI Taxonomy" id="1682393"/>
    <lineage>
        <taxon>Eukaryota</taxon>
        <taxon>Fungi</taxon>
        <taxon>Dikarya</taxon>
        <taxon>Ascomycota</taxon>
        <taxon>Pezizomycotina</taxon>
        <taxon>Sordariomycetes</taxon>
        <taxon>Xylariomycetidae</taxon>
        <taxon>Xylariales</taxon>
        <taxon>Microdochiaceae</taxon>
        <taxon>Microdochium</taxon>
    </lineage>
</organism>
<sequence>MYVVYVVRVVCVAAAPPRILPFPKFWFSGPPVMSMGVPRAVIRGFASLGRLAQVRVIWRFGSWPRNGRLDISTPRASPPPPSSSSLRFGQGAPLDLSSSSLCENLLGMLLVVLSCASDTPLVVPLKLRGCRVHVSQPDGNAYRSIVRDSI</sequence>
<reference evidence="1" key="1">
    <citation type="journal article" date="2021" name="Nat. Commun.">
        <title>Genetic determinants of endophytism in the Arabidopsis root mycobiome.</title>
        <authorList>
            <person name="Mesny F."/>
            <person name="Miyauchi S."/>
            <person name="Thiergart T."/>
            <person name="Pickel B."/>
            <person name="Atanasova L."/>
            <person name="Karlsson M."/>
            <person name="Huettel B."/>
            <person name="Barry K.W."/>
            <person name="Haridas S."/>
            <person name="Chen C."/>
            <person name="Bauer D."/>
            <person name="Andreopoulos W."/>
            <person name="Pangilinan J."/>
            <person name="LaButti K."/>
            <person name="Riley R."/>
            <person name="Lipzen A."/>
            <person name="Clum A."/>
            <person name="Drula E."/>
            <person name="Henrissat B."/>
            <person name="Kohler A."/>
            <person name="Grigoriev I.V."/>
            <person name="Martin F.M."/>
            <person name="Hacquard S."/>
        </authorList>
    </citation>
    <scope>NUCLEOTIDE SEQUENCE</scope>
    <source>
        <strain evidence="1">MPI-CAGE-CH-0230</strain>
    </source>
</reference>
<proteinExistence type="predicted"/>